<keyword evidence="2" id="KW-0732">Signal</keyword>
<evidence type="ECO:0000256" key="1">
    <source>
        <dbReference type="ARBA" id="ARBA00004613"/>
    </source>
</evidence>
<dbReference type="GO" id="GO:0005576">
    <property type="term" value="C:extracellular region"/>
    <property type="evidence" value="ECO:0007669"/>
    <property type="project" value="UniProtKB-SubCell"/>
</dbReference>
<sequence>MFKPHTMPLIFVMLIMIITGCERKADPLPQSRIEEKQSPSKSKSIQMIPPVNPDSIPILMYHSIGINPSSTLFVPPKVFYKQMEHLKNAGYHTMTFKDLISWKTGEMIPDKPILITFDDGYLDNYKIMYPFLKKLQMKATIFATSDFIGFPNHLNWDQIKEMERSGCIEIGAHTRHHTELTKNTPLQLVDEIWGAKQKMEKRLGHPVIAFAYPSGKFNQKVLQVVKRAGFDFAVTTKPGFAVKKQGFLTLHRVRIPGGQPIAAFIHEFP</sequence>
<gene>
    <name evidence="4" type="ORF">PSAB_21365</name>
</gene>
<dbReference type="CDD" id="cd10918">
    <property type="entry name" value="CE4_NodB_like_5s_6s"/>
    <property type="match status" value="1"/>
</dbReference>
<dbReference type="InterPro" id="IPR011330">
    <property type="entry name" value="Glyco_hydro/deAcase_b/a-brl"/>
</dbReference>
<evidence type="ECO:0000259" key="3">
    <source>
        <dbReference type="PROSITE" id="PS51677"/>
    </source>
</evidence>
<dbReference type="Proteomes" id="UP000019772">
    <property type="component" value="Chromosome"/>
</dbReference>
<dbReference type="STRING" id="1268072.PSAB_21365"/>
<reference evidence="4 5" key="1">
    <citation type="journal article" date="2014" name="PLoS Genet.">
        <title>Comparative Genomic Analysis of N2-Fixing and Non-N2-Fixing Paenibacillus spp.: Organization, Evolution and Expression of the Nitrogen Fixation Genes.</title>
        <authorList>
            <person name="Xie J.B."/>
            <person name="Du Z."/>
            <person name="Bai L."/>
            <person name="Tian C."/>
            <person name="Zhang Y."/>
            <person name="Xie J.Y."/>
            <person name="Wang T."/>
            <person name="Liu X."/>
            <person name="Chen X."/>
            <person name="Cheng Q."/>
            <person name="Chen S."/>
            <person name="Li J."/>
        </authorList>
    </citation>
    <scope>NUCLEOTIDE SEQUENCE [LARGE SCALE GENOMIC DNA]</scope>
    <source>
        <strain evidence="4 5">T27</strain>
    </source>
</reference>
<dbReference type="GO" id="GO:0016810">
    <property type="term" value="F:hydrolase activity, acting on carbon-nitrogen (but not peptide) bonds"/>
    <property type="evidence" value="ECO:0007669"/>
    <property type="project" value="InterPro"/>
</dbReference>
<dbReference type="Pfam" id="PF01522">
    <property type="entry name" value="Polysacc_deac_1"/>
    <property type="match status" value="1"/>
</dbReference>
<dbReference type="OrthoDB" id="9778320at2"/>
<dbReference type="GO" id="GO:0005975">
    <property type="term" value="P:carbohydrate metabolic process"/>
    <property type="evidence" value="ECO:0007669"/>
    <property type="project" value="InterPro"/>
</dbReference>
<dbReference type="InterPro" id="IPR051398">
    <property type="entry name" value="Polysacch_Deacetylase"/>
</dbReference>
<evidence type="ECO:0000256" key="2">
    <source>
        <dbReference type="ARBA" id="ARBA00022729"/>
    </source>
</evidence>
<comment type="subcellular location">
    <subcellularLocation>
        <location evidence="1">Secreted</location>
    </subcellularLocation>
</comment>
<dbReference type="SUPFAM" id="SSF88713">
    <property type="entry name" value="Glycoside hydrolase/deacetylase"/>
    <property type="match status" value="1"/>
</dbReference>
<dbReference type="InterPro" id="IPR002509">
    <property type="entry name" value="NODB_dom"/>
</dbReference>
<dbReference type="eggNOG" id="COG0726">
    <property type="taxonomic scope" value="Bacteria"/>
</dbReference>
<proteinExistence type="predicted"/>
<dbReference type="PANTHER" id="PTHR34216">
    <property type="match status" value="1"/>
</dbReference>
<dbReference type="Gene3D" id="3.20.20.370">
    <property type="entry name" value="Glycoside hydrolase/deacetylase"/>
    <property type="match status" value="1"/>
</dbReference>
<dbReference type="AlphaFoldDB" id="X4ZPR8"/>
<accession>X4ZPR8</accession>
<dbReference type="RefSeq" id="WP_025336622.1">
    <property type="nucleotide sequence ID" value="NZ_CP004078.1"/>
</dbReference>
<feature type="domain" description="NodB homology" evidence="3">
    <location>
        <begin position="111"/>
        <end position="269"/>
    </location>
</feature>
<dbReference type="PROSITE" id="PS51257">
    <property type="entry name" value="PROKAR_LIPOPROTEIN"/>
    <property type="match status" value="1"/>
</dbReference>
<name>X4ZPR8_9BACL</name>
<dbReference type="HOGENOM" id="CLU_030024_2_0_9"/>
<dbReference type="PANTHER" id="PTHR34216:SF3">
    <property type="entry name" value="POLY-BETA-1,6-N-ACETYL-D-GLUCOSAMINE N-DEACETYLASE"/>
    <property type="match status" value="1"/>
</dbReference>
<evidence type="ECO:0000313" key="4">
    <source>
        <dbReference type="EMBL" id="AHV99162.1"/>
    </source>
</evidence>
<protein>
    <submittedName>
        <fullName evidence="4">Polysaccharide deacetylase</fullName>
    </submittedName>
</protein>
<dbReference type="KEGG" id="psab:PSAB_21365"/>
<organism evidence="4 5">
    <name type="scientific">Paenibacillus sabinae T27</name>
    <dbReference type="NCBI Taxonomy" id="1268072"/>
    <lineage>
        <taxon>Bacteria</taxon>
        <taxon>Bacillati</taxon>
        <taxon>Bacillota</taxon>
        <taxon>Bacilli</taxon>
        <taxon>Bacillales</taxon>
        <taxon>Paenibacillaceae</taxon>
        <taxon>Paenibacillus</taxon>
    </lineage>
</organism>
<dbReference type="PROSITE" id="PS51677">
    <property type="entry name" value="NODB"/>
    <property type="match status" value="1"/>
</dbReference>
<evidence type="ECO:0000313" key="5">
    <source>
        <dbReference type="Proteomes" id="UP000019772"/>
    </source>
</evidence>
<dbReference type="EMBL" id="CP004078">
    <property type="protein sequence ID" value="AHV99162.1"/>
    <property type="molecule type" value="Genomic_DNA"/>
</dbReference>
<dbReference type="PATRIC" id="fig|1268072.3.peg.4401"/>
<keyword evidence="5" id="KW-1185">Reference proteome</keyword>